<name>A0A1J5QLF3_9ZZZZ</name>
<reference evidence="1" key="1">
    <citation type="submission" date="2016-10" db="EMBL/GenBank/DDBJ databases">
        <title>Sequence of Gallionella enrichment culture.</title>
        <authorList>
            <person name="Poehlein A."/>
            <person name="Muehling M."/>
            <person name="Daniel R."/>
        </authorList>
    </citation>
    <scope>NUCLEOTIDE SEQUENCE</scope>
</reference>
<dbReference type="AlphaFoldDB" id="A0A1J5QLF3"/>
<gene>
    <name evidence="1" type="ORF">GALL_338550</name>
</gene>
<comment type="caution">
    <text evidence="1">The sequence shown here is derived from an EMBL/GenBank/DDBJ whole genome shotgun (WGS) entry which is preliminary data.</text>
</comment>
<proteinExistence type="predicted"/>
<evidence type="ECO:0000313" key="1">
    <source>
        <dbReference type="EMBL" id="OIQ84334.1"/>
    </source>
</evidence>
<sequence>MPNAKTHLLSGVAAALLAGAAMFAALPGHDARAETPAPDSGHLARLEAHIDRALDGGTLKTVDGAALLDSDVLLKIYVYAYGKRPVDYSAILTADTQAIDPPTPVQPTAAQKAAIDRLLQAARAHPKVLIRAHEIALFPYDAKAGGYVMQNRIFAKLAGKGYFFDNSPYHFVYVDFEPFSVWRTADPAKRQSIDTAIKDFEQFNLDIVGQVVASGGDSISIKPLAATLKDNVGGTVLTEGGGA</sequence>
<organism evidence="1">
    <name type="scientific">mine drainage metagenome</name>
    <dbReference type="NCBI Taxonomy" id="410659"/>
    <lineage>
        <taxon>unclassified sequences</taxon>
        <taxon>metagenomes</taxon>
        <taxon>ecological metagenomes</taxon>
    </lineage>
</organism>
<dbReference type="EMBL" id="MLJW01000626">
    <property type="protein sequence ID" value="OIQ84334.1"/>
    <property type="molecule type" value="Genomic_DNA"/>
</dbReference>
<accession>A0A1J5QLF3</accession>
<protein>
    <submittedName>
        <fullName evidence="1">Uncharacterized protein</fullName>
    </submittedName>
</protein>